<evidence type="ECO:0000256" key="1">
    <source>
        <dbReference type="SAM" id="MobiDB-lite"/>
    </source>
</evidence>
<protein>
    <submittedName>
        <fullName evidence="3">Uncharacterized protein</fullName>
    </submittedName>
</protein>
<keyword evidence="2" id="KW-1133">Transmembrane helix</keyword>
<dbReference type="AlphaFoldDB" id="A0AAD7QYI9"/>
<reference evidence="3" key="1">
    <citation type="submission" date="2023-03" db="EMBL/GenBank/DDBJ databases">
        <title>Near-Complete genome sequence of Lipomyces tetrasporous NRRL Y-64009, an oleaginous yeast capable of growing on lignocellulosic hydrolysates.</title>
        <authorList>
            <consortium name="Lawrence Berkeley National Laboratory"/>
            <person name="Jagtap S.S."/>
            <person name="Liu J.-J."/>
            <person name="Walukiewicz H.E."/>
            <person name="Pangilinan J."/>
            <person name="Lipzen A."/>
            <person name="Ahrendt S."/>
            <person name="Koriabine M."/>
            <person name="Cobaugh K."/>
            <person name="Salamov A."/>
            <person name="Yoshinaga Y."/>
            <person name="Ng V."/>
            <person name="Daum C."/>
            <person name="Grigoriev I.V."/>
            <person name="Slininger P.J."/>
            <person name="Dien B.S."/>
            <person name="Jin Y.-S."/>
            <person name="Rao C.V."/>
        </authorList>
    </citation>
    <scope>NUCLEOTIDE SEQUENCE</scope>
    <source>
        <strain evidence="3">NRRL Y-64009</strain>
    </source>
</reference>
<feature type="compositionally biased region" description="Low complexity" evidence="1">
    <location>
        <begin position="37"/>
        <end position="57"/>
    </location>
</feature>
<comment type="caution">
    <text evidence="3">The sequence shown here is derived from an EMBL/GenBank/DDBJ whole genome shotgun (WGS) entry which is preliminary data.</text>
</comment>
<dbReference type="Proteomes" id="UP001217417">
    <property type="component" value="Unassembled WGS sequence"/>
</dbReference>
<evidence type="ECO:0000313" key="3">
    <source>
        <dbReference type="EMBL" id="KAJ8103726.1"/>
    </source>
</evidence>
<name>A0AAD7QYI9_9ASCO</name>
<keyword evidence="2" id="KW-0812">Transmembrane</keyword>
<gene>
    <name evidence="3" type="ORF">POJ06DRAFT_242672</name>
</gene>
<evidence type="ECO:0000313" key="4">
    <source>
        <dbReference type="Proteomes" id="UP001217417"/>
    </source>
</evidence>
<feature type="transmembrane region" description="Helical" evidence="2">
    <location>
        <begin position="12"/>
        <end position="30"/>
    </location>
</feature>
<dbReference type="GeneID" id="80881414"/>
<dbReference type="EMBL" id="JARPMG010000001">
    <property type="protein sequence ID" value="KAJ8103726.1"/>
    <property type="molecule type" value="Genomic_DNA"/>
</dbReference>
<sequence length="471" mass="54411">MLPRSSPARILVAFVLSFVFLCFLVGYLYISSDSTPGTDPTCGNTTTSSTTTSAAGPIDQNKIDGTRPPRECIDPFRIPGYLYLPSEPSAVDDTRWVPFYPSFRDALDPTEAVYPRPTDAGDLLLKDSSVEPEFFALAPTQWTKKLAFYYNVLTELEAREGRDTKVLNADEESILEEMKWIQHRRVLTIGDSVDRFMVIDFCEEFPNATFVEEGGRPKEQRTTASCHIPLVNLTIVQWHLPSTFTYRPSWWWIQDMPLVAFEERLEAIYRTSLPRVLGWGGERPDLILFQTGFWDERAFREAEHAEVEKSLPEDKKTKIWWNSNSQLKWSELRFVAARVKKLVGMLRQEFGEHTPFMYRALSTKRDGKEQDLGLISVDRMMRALMAQLDVEVFEWGKLVYGYVSEYQDELHIKRGRLSWLWADMVTSYLFRGAGGVEVEGMVTVKPTNDTWFNVDKNWAVCHRWLISWEGR</sequence>
<keyword evidence="2" id="KW-0472">Membrane</keyword>
<proteinExistence type="predicted"/>
<organism evidence="3 4">
    <name type="scientific">Lipomyces tetrasporus</name>
    <dbReference type="NCBI Taxonomy" id="54092"/>
    <lineage>
        <taxon>Eukaryota</taxon>
        <taxon>Fungi</taxon>
        <taxon>Dikarya</taxon>
        <taxon>Ascomycota</taxon>
        <taxon>Saccharomycotina</taxon>
        <taxon>Lipomycetes</taxon>
        <taxon>Lipomycetales</taxon>
        <taxon>Lipomycetaceae</taxon>
        <taxon>Lipomyces</taxon>
    </lineage>
</organism>
<accession>A0AAD7QYI9</accession>
<feature type="region of interest" description="Disordered" evidence="1">
    <location>
        <begin position="37"/>
        <end position="69"/>
    </location>
</feature>
<keyword evidence="4" id="KW-1185">Reference proteome</keyword>
<dbReference type="RefSeq" id="XP_056047176.1">
    <property type="nucleotide sequence ID" value="XM_056186248.1"/>
</dbReference>
<evidence type="ECO:0000256" key="2">
    <source>
        <dbReference type="SAM" id="Phobius"/>
    </source>
</evidence>